<comment type="similarity">
    <text evidence="2">Belongs to the alpha-ketoglutarate dehydrogenase family.</text>
</comment>
<comment type="caution">
    <text evidence="10">The sequence shown here is derived from an EMBL/GenBank/DDBJ whole genome shotgun (WGS) entry which is preliminary data.</text>
</comment>
<dbReference type="SUPFAM" id="SSF52518">
    <property type="entry name" value="Thiamin diphosphate-binding fold (THDP-binding)"/>
    <property type="match status" value="2"/>
</dbReference>
<dbReference type="GO" id="GO:0004591">
    <property type="term" value="F:oxoglutarate dehydrogenase (succinyl-transferring) activity"/>
    <property type="evidence" value="ECO:0007669"/>
    <property type="project" value="UniProtKB-EC"/>
</dbReference>
<dbReference type="NCBIfam" id="TIGR00239">
    <property type="entry name" value="2oxo_dh_E1"/>
    <property type="match status" value="1"/>
</dbReference>
<dbReference type="InterPro" id="IPR001017">
    <property type="entry name" value="DH_E1"/>
</dbReference>
<dbReference type="InterPro" id="IPR032106">
    <property type="entry name" value="2-oxogl_dehyd_N"/>
</dbReference>
<accession>A0A2R5GKF3</accession>
<protein>
    <recommendedName>
        <fullName evidence="7">2-oxoglutarate dehydrogenase, mitochondrial</fullName>
        <ecNumber evidence="3">1.2.4.2</ecNumber>
    </recommendedName>
    <alternativeName>
        <fullName evidence="8">2-oxoglutarate dehydrogenase complex component E1</fullName>
    </alternativeName>
</protein>
<evidence type="ECO:0000313" key="11">
    <source>
        <dbReference type="Proteomes" id="UP000241890"/>
    </source>
</evidence>
<dbReference type="GO" id="GO:0005739">
    <property type="term" value="C:mitochondrion"/>
    <property type="evidence" value="ECO:0007669"/>
    <property type="project" value="TreeGrafter"/>
</dbReference>
<dbReference type="Gene3D" id="3.40.50.970">
    <property type="match status" value="1"/>
</dbReference>
<evidence type="ECO:0000256" key="3">
    <source>
        <dbReference type="ARBA" id="ARBA00012280"/>
    </source>
</evidence>
<evidence type="ECO:0000256" key="7">
    <source>
        <dbReference type="ARBA" id="ARBA00040267"/>
    </source>
</evidence>
<dbReference type="GO" id="GO:0045252">
    <property type="term" value="C:oxoglutarate dehydrogenase complex"/>
    <property type="evidence" value="ECO:0007669"/>
    <property type="project" value="TreeGrafter"/>
</dbReference>
<evidence type="ECO:0000256" key="6">
    <source>
        <dbReference type="ARBA" id="ARBA00037426"/>
    </source>
</evidence>
<dbReference type="FunCoup" id="A0A2R5GKF3">
    <property type="interactions" value="174"/>
</dbReference>
<dbReference type="Gene3D" id="3.40.50.12470">
    <property type="match status" value="1"/>
</dbReference>
<dbReference type="InterPro" id="IPR005475">
    <property type="entry name" value="Transketolase-like_Pyr-bd"/>
</dbReference>
<dbReference type="GO" id="GO:0030976">
    <property type="term" value="F:thiamine pyrophosphate binding"/>
    <property type="evidence" value="ECO:0007669"/>
    <property type="project" value="InterPro"/>
</dbReference>
<proteinExistence type="inferred from homology"/>
<dbReference type="InterPro" id="IPR011603">
    <property type="entry name" value="2oxoglutarate_DH_E1"/>
</dbReference>
<organism evidence="10 11">
    <name type="scientific">Hondaea fermentalgiana</name>
    <dbReference type="NCBI Taxonomy" id="2315210"/>
    <lineage>
        <taxon>Eukaryota</taxon>
        <taxon>Sar</taxon>
        <taxon>Stramenopiles</taxon>
        <taxon>Bigyra</taxon>
        <taxon>Labyrinthulomycetes</taxon>
        <taxon>Thraustochytrida</taxon>
        <taxon>Thraustochytriidae</taxon>
        <taxon>Hondaea</taxon>
    </lineage>
</organism>
<evidence type="ECO:0000256" key="1">
    <source>
        <dbReference type="ARBA" id="ARBA00001964"/>
    </source>
</evidence>
<feature type="domain" description="Transketolase-like pyrimidine-binding" evidence="9">
    <location>
        <begin position="643"/>
        <end position="870"/>
    </location>
</feature>
<name>A0A2R5GKF3_9STRA</name>
<dbReference type="NCBIfam" id="NF006914">
    <property type="entry name" value="PRK09404.1"/>
    <property type="match status" value="1"/>
</dbReference>
<keyword evidence="4" id="KW-0560">Oxidoreductase</keyword>
<dbReference type="Gene3D" id="1.10.287.1150">
    <property type="entry name" value="TPP helical domain"/>
    <property type="match status" value="1"/>
</dbReference>
<dbReference type="FunFam" id="3.40.50.12470:FF:000003">
    <property type="entry name" value="2-oxoglutarate dehydrogenase E1 component"/>
    <property type="match status" value="1"/>
</dbReference>
<keyword evidence="11" id="KW-1185">Reference proteome</keyword>
<dbReference type="EMBL" id="BEYU01000053">
    <property type="protein sequence ID" value="GBG29103.1"/>
    <property type="molecule type" value="Genomic_DNA"/>
</dbReference>
<dbReference type="InterPro" id="IPR029061">
    <property type="entry name" value="THDP-binding"/>
</dbReference>
<dbReference type="GO" id="GO:0006099">
    <property type="term" value="P:tricarboxylic acid cycle"/>
    <property type="evidence" value="ECO:0007669"/>
    <property type="project" value="TreeGrafter"/>
</dbReference>
<evidence type="ECO:0000259" key="9">
    <source>
        <dbReference type="SMART" id="SM00861"/>
    </source>
</evidence>
<dbReference type="Pfam" id="PF00676">
    <property type="entry name" value="E1_dh"/>
    <property type="match status" value="1"/>
</dbReference>
<gene>
    <name evidence="10" type="ORF">FCC1311_053262</name>
</gene>
<dbReference type="PIRSF" id="PIRSF000157">
    <property type="entry name" value="Oxoglu_dh_E1"/>
    <property type="match status" value="1"/>
</dbReference>
<dbReference type="InterPro" id="IPR031717">
    <property type="entry name" value="ODO-1/KGD_C"/>
</dbReference>
<dbReference type="InterPro" id="IPR042179">
    <property type="entry name" value="KGD_C_sf"/>
</dbReference>
<keyword evidence="5" id="KW-0786">Thiamine pyrophosphate</keyword>
<evidence type="ECO:0000256" key="2">
    <source>
        <dbReference type="ARBA" id="ARBA00006936"/>
    </source>
</evidence>
<dbReference type="Proteomes" id="UP000241890">
    <property type="component" value="Unassembled WGS sequence"/>
</dbReference>
<dbReference type="Pfam" id="PF16870">
    <property type="entry name" value="OxoGdeHyase_C"/>
    <property type="match status" value="1"/>
</dbReference>
<dbReference type="OrthoDB" id="413077at2759"/>
<dbReference type="CDD" id="cd02016">
    <property type="entry name" value="TPP_E1_OGDC_like"/>
    <property type="match status" value="1"/>
</dbReference>
<sequence>MWSTQSATARAVAQAARRLAGARTLASVPKKAPHPNESFLQGTSAVYLEQMYDLYKQDPSKVDSSLATYFRNVDSGMDPGMAFQPFPGLTTQLSAAASSVEAGQNIGVGRATSDTINVMQLIRAFQTRGHEHANLDPLGILKPQELADLDYTTYGFTEADLDREFNLSGVEKEIKGILDTGGPIKLRDILDTLKQAYCSNIGLEYMHITDREKCNFIRERFEKPNAVAEGLSKEERLQILERLTFAVMWEFFLSTKWNTAKRFGLEGAESFIPGFKSLIDQATLNGVENVVIGMPHRGRLNVIANVVRKDLYKIFLQFKGLSVQNEQLFKSLRDDYAISGDVKYHLGMTYQREYPDGRKVELSLAANPSHLEAVDPVVVGKARAKQYYDDDVDGDRTMPVLIHGDAAFCGQGVVYETMHMSALPDYKTGGAIHIVVNNQIGFTTDPYQSRSTRYCTDLGRAFDCPIFHVNADDPEAVAYIFKVAADYRQKYKSDVIIDVVGYRRNGHNEMDQPLFTQPKMYQIIKKTPNVLDKYTAKAIETGLCDQAHVATVKNMVMEIYEDEFRKSTEPNQFIDDNEWIDSKWEGQTAIGKFSKRQPTRVDEDVLRGIGEIIFQPPEGFQPHRTIKKLLNEKLNMTRKGEGIDWGCAELLAYGSLLLEGKHVRVSGQDSQRGTFSHRHAVLHDQNEPYGTWVGLNELANTDIEAVRAIGEGNDKIANITVCNSSLSEYGIMGFELGYALEDPNALVIWEAQFGDFSNGAQIIVDQFISCGETKWNRQCGLTLFLPHGYDGQGPEHSSCRIERFLQLSDEDPDQIPEHSGREQSMAIQNNNWQVCNVTTPAQIFHLLRRQVHRGFRKPLVIATPKSMLKDDLVRSDIEEFSGPDAYFHRVLLEVDPEVNATPDEDIRKVIFCVGKLYYELANYRKKNDIKDVAIIRIEQITPFPFDRIAETYQKYSNAKLVFAQEEPKNMGTWYFCDDRIYTAIRKVRMERGDPVDNEPELRAEYIGRSTMASPAVGYGGVHALEQQDIIERAFAE</sequence>
<dbReference type="AlphaFoldDB" id="A0A2R5GKF3"/>
<dbReference type="PANTHER" id="PTHR23152:SF4">
    <property type="entry name" value="2-OXOADIPATE DEHYDROGENASE COMPLEX COMPONENT E1"/>
    <property type="match status" value="1"/>
</dbReference>
<dbReference type="PANTHER" id="PTHR23152">
    <property type="entry name" value="2-OXOGLUTARATE DEHYDROGENASE"/>
    <property type="match status" value="1"/>
</dbReference>
<dbReference type="Pfam" id="PF16078">
    <property type="entry name" value="2-oxogl_dehyd_N"/>
    <property type="match status" value="1"/>
</dbReference>
<dbReference type="Pfam" id="PF02779">
    <property type="entry name" value="Transket_pyr"/>
    <property type="match status" value="1"/>
</dbReference>
<comment type="cofactor">
    <cofactor evidence="1">
        <name>thiamine diphosphate</name>
        <dbReference type="ChEBI" id="CHEBI:58937"/>
    </cofactor>
</comment>
<evidence type="ECO:0000256" key="5">
    <source>
        <dbReference type="ARBA" id="ARBA00023052"/>
    </source>
</evidence>
<comment type="function">
    <text evidence="6">The 2-oxoglutarate dehydrogenase complex catalyzes the overall conversion of 2-oxoglutarate to succinyl-CoA and CO(2). It contains multiple copies of three enzymatic components: 2-oxoglutarate dehydrogenase (E1), dihydrolipoamide succinyltransferase (E2) and lipoamide dehydrogenase (E3).</text>
</comment>
<dbReference type="EC" id="1.2.4.2" evidence="3"/>
<dbReference type="Gene3D" id="3.40.50.11610">
    <property type="entry name" value="Multifunctional 2-oxoglutarate metabolism enzyme, C-terminal domain"/>
    <property type="match status" value="1"/>
</dbReference>
<dbReference type="NCBIfam" id="NF008907">
    <property type="entry name" value="PRK12270.1"/>
    <property type="match status" value="1"/>
</dbReference>
<evidence type="ECO:0000256" key="8">
    <source>
        <dbReference type="ARBA" id="ARBA00042984"/>
    </source>
</evidence>
<dbReference type="SMART" id="SM00861">
    <property type="entry name" value="Transket_pyr"/>
    <property type="match status" value="1"/>
</dbReference>
<dbReference type="InParanoid" id="A0A2R5GKF3"/>
<evidence type="ECO:0000313" key="10">
    <source>
        <dbReference type="EMBL" id="GBG29103.1"/>
    </source>
</evidence>
<reference evidence="10 11" key="1">
    <citation type="submission" date="2017-12" db="EMBL/GenBank/DDBJ databases">
        <title>Sequencing, de novo assembly and annotation of complete genome of a new Thraustochytrid species, strain FCC1311.</title>
        <authorList>
            <person name="Sedici K."/>
            <person name="Godart F."/>
            <person name="Aiese Cigliano R."/>
            <person name="Sanseverino W."/>
            <person name="Barakat M."/>
            <person name="Ortet P."/>
            <person name="Marechal E."/>
            <person name="Cagnac O."/>
            <person name="Amato A."/>
        </authorList>
    </citation>
    <scope>NUCLEOTIDE SEQUENCE [LARGE SCALE GENOMIC DNA]</scope>
</reference>
<evidence type="ECO:0000256" key="4">
    <source>
        <dbReference type="ARBA" id="ARBA00023002"/>
    </source>
</evidence>